<evidence type="ECO:0000313" key="7">
    <source>
        <dbReference type="Proteomes" id="UP001360560"/>
    </source>
</evidence>
<keyword evidence="3" id="KW-0433">Leucine-rich repeat</keyword>
<feature type="region of interest" description="Disordered" evidence="5">
    <location>
        <begin position="319"/>
        <end position="339"/>
    </location>
</feature>
<feature type="region of interest" description="Disordered" evidence="5">
    <location>
        <begin position="882"/>
        <end position="915"/>
    </location>
</feature>
<dbReference type="GeneID" id="90072082"/>
<dbReference type="Gene3D" id="3.80.10.10">
    <property type="entry name" value="Ribonuclease Inhibitor"/>
    <property type="match status" value="2"/>
</dbReference>
<evidence type="ECO:0000313" key="6">
    <source>
        <dbReference type="EMBL" id="GMM34103.1"/>
    </source>
</evidence>
<dbReference type="PROSITE" id="PS51450">
    <property type="entry name" value="LRR"/>
    <property type="match status" value="3"/>
</dbReference>
<dbReference type="RefSeq" id="XP_064851103.1">
    <property type="nucleotide sequence ID" value="XM_064995031.1"/>
</dbReference>
<dbReference type="PANTHER" id="PTHR15454">
    <property type="entry name" value="NISCHARIN RELATED"/>
    <property type="match status" value="1"/>
</dbReference>
<organism evidence="6 7">
    <name type="scientific">Saccharomycopsis crataegensis</name>
    <dbReference type="NCBI Taxonomy" id="43959"/>
    <lineage>
        <taxon>Eukaryota</taxon>
        <taxon>Fungi</taxon>
        <taxon>Dikarya</taxon>
        <taxon>Ascomycota</taxon>
        <taxon>Saccharomycotina</taxon>
        <taxon>Saccharomycetes</taxon>
        <taxon>Saccharomycopsidaceae</taxon>
        <taxon>Saccharomycopsis</taxon>
    </lineage>
</organism>
<sequence length="915" mass="104533">MSNLCDGSTYIANLSSFIKSHEKQLANALLAYKKSSGHGGTGTLNNHHDENNARKNVNHKPVRLSLTLHHLYFLLDSFNQINLKTGPLNIRLYDIDHHYIIGYNGLDNTTTNNNSHPVEPVYEQQEYVSFLSNNYYNSKSKRLSSYSSSVNSNDNASITSMSSMKSALSSIWNSMSINGYNGTGSPYDNNFADNPVISNHLKYLYSCFTKLPCLRISPDLNSKLIKNYQEFPFDTIVPLTIFKNLSILEINEINPKELFGWHNLAENLKFLIIKNFDLNNKIEMVLMELLWQDYNNRNHKLINANYTHNYTNSLPNSLPNSPVSSTFNEKKKLNKKRHKSFANIRKKRNSIDVSKKSQLADNNNNHHNYHSIDNHTDFTSFKNPFYQNKWKNLKYLSFSNTSLTSIDHVDAFRLLENLNSLDLSGNKFTEVPICLKYLVHLKSLNLSDNLIHDLSNFKYFTSEENNSEFSLKGLTLINLKHNEITNLNGLEFLLNLIKVDLSYNKINYLKDLRSLFLSGIEITAPDPNPLSIMTNGDMLYFNNIEKLDDLQNFEKVTLFQNEDRSTMDSLNLIGNPLQNFDKNYRIKLFNLCKVFNWVRSGFKINGSAPSYLESYYLLSDSEDENDIFNTDAQLFINFKKYLFDYDDYFHQYKPGSSIEAFLQQDRANVNRDLLNNASILKSISNYSLHIFAKDETEKKRVLQTANVSADNSDKENIIATEPSREYQDPGENVYLVDSMSKLELHESAALTNKHFPETFDTKPIPVNIQDNKLYLNSSRYGGHSQGRSISIMGSQGDYFTTSLSPTSVSYRNNNIAKGIECKSGDINYSTNHIGTTSPKPIKVATSMSTSKSLNNLLNLSQSLHIDGNNTTDFNLRANAAFDSSRNNNNHSNRLLSRHERAKSAVSYHSTHTLTD</sequence>
<accession>A0AAV5QH54</accession>
<comment type="subcellular location">
    <subcellularLocation>
        <location evidence="1">Cytoplasm</location>
    </subcellularLocation>
</comment>
<keyword evidence="4" id="KW-0677">Repeat</keyword>
<dbReference type="InterPro" id="IPR001611">
    <property type="entry name" value="Leu-rich_rpt"/>
</dbReference>
<evidence type="ECO:0000256" key="3">
    <source>
        <dbReference type="ARBA" id="ARBA00022614"/>
    </source>
</evidence>
<dbReference type="PANTHER" id="PTHR15454:SF69">
    <property type="entry name" value="SERINE_THREONINE-PROTEIN KINASE 11-INTERACTING PROTEIN"/>
    <property type="match status" value="1"/>
</dbReference>
<name>A0AAV5QH54_9ASCO</name>
<dbReference type="InterPro" id="IPR032675">
    <property type="entry name" value="LRR_dom_sf"/>
</dbReference>
<dbReference type="GO" id="GO:0005737">
    <property type="term" value="C:cytoplasm"/>
    <property type="evidence" value="ECO:0007669"/>
    <property type="project" value="UniProtKB-SubCell"/>
</dbReference>
<dbReference type="InterPro" id="IPR003591">
    <property type="entry name" value="Leu-rich_rpt_typical-subtyp"/>
</dbReference>
<gene>
    <name evidence="6" type="ORF">DASC09_014280</name>
</gene>
<dbReference type="Pfam" id="PF13855">
    <property type="entry name" value="LRR_8"/>
    <property type="match status" value="1"/>
</dbReference>
<evidence type="ECO:0000256" key="4">
    <source>
        <dbReference type="ARBA" id="ARBA00022737"/>
    </source>
</evidence>
<dbReference type="SMART" id="SM00369">
    <property type="entry name" value="LRR_TYP"/>
    <property type="match status" value="3"/>
</dbReference>
<evidence type="ECO:0000256" key="2">
    <source>
        <dbReference type="ARBA" id="ARBA00022490"/>
    </source>
</evidence>
<evidence type="ECO:0000256" key="1">
    <source>
        <dbReference type="ARBA" id="ARBA00004496"/>
    </source>
</evidence>
<feature type="compositionally biased region" description="Polar residues" evidence="5">
    <location>
        <begin position="906"/>
        <end position="915"/>
    </location>
</feature>
<comment type="caution">
    <text evidence="6">The sequence shown here is derived from an EMBL/GenBank/DDBJ whole genome shotgun (WGS) entry which is preliminary data.</text>
</comment>
<feature type="compositionally biased region" description="Low complexity" evidence="5">
    <location>
        <begin position="883"/>
        <end position="894"/>
    </location>
</feature>
<protein>
    <recommendedName>
        <fullName evidence="8">Leucine-rich repeat-containing protein</fullName>
    </recommendedName>
</protein>
<dbReference type="AlphaFoldDB" id="A0AAV5QH54"/>
<dbReference type="EMBL" id="BTFZ01000002">
    <property type="protein sequence ID" value="GMM34103.1"/>
    <property type="molecule type" value="Genomic_DNA"/>
</dbReference>
<proteinExistence type="predicted"/>
<evidence type="ECO:0008006" key="8">
    <source>
        <dbReference type="Google" id="ProtNLM"/>
    </source>
</evidence>
<reference evidence="6 7" key="1">
    <citation type="journal article" date="2023" name="Elife">
        <title>Identification of key yeast species and microbe-microbe interactions impacting larval growth of Drosophila in the wild.</title>
        <authorList>
            <person name="Mure A."/>
            <person name="Sugiura Y."/>
            <person name="Maeda R."/>
            <person name="Honda K."/>
            <person name="Sakurai N."/>
            <person name="Takahashi Y."/>
            <person name="Watada M."/>
            <person name="Katoh T."/>
            <person name="Gotoh A."/>
            <person name="Gotoh Y."/>
            <person name="Taniguchi I."/>
            <person name="Nakamura K."/>
            <person name="Hayashi T."/>
            <person name="Katayama T."/>
            <person name="Uemura T."/>
            <person name="Hattori Y."/>
        </authorList>
    </citation>
    <scope>NUCLEOTIDE SEQUENCE [LARGE SCALE GENOMIC DNA]</scope>
    <source>
        <strain evidence="6 7">SC-9</strain>
    </source>
</reference>
<dbReference type="SUPFAM" id="SSF52058">
    <property type="entry name" value="L domain-like"/>
    <property type="match status" value="1"/>
</dbReference>
<dbReference type="Proteomes" id="UP001360560">
    <property type="component" value="Unassembled WGS sequence"/>
</dbReference>
<evidence type="ECO:0000256" key="5">
    <source>
        <dbReference type="SAM" id="MobiDB-lite"/>
    </source>
</evidence>
<keyword evidence="2" id="KW-0963">Cytoplasm</keyword>
<keyword evidence="7" id="KW-1185">Reference proteome</keyword>